<dbReference type="InterPro" id="IPR017530">
    <property type="entry name" value="DCO2ase_PEP1"/>
</dbReference>
<feature type="modified residue" description="N6-(pyridoxal phosphate)lysine" evidence="3">
    <location>
        <position position="78"/>
    </location>
</feature>
<dbReference type="GO" id="GO:0008836">
    <property type="term" value="F:diaminopimelate decarboxylase activity"/>
    <property type="evidence" value="ECO:0007669"/>
    <property type="project" value="UniProtKB-EC"/>
</dbReference>
<comment type="similarity">
    <text evidence="4">Belongs to the Orn/Lys/Arg decarboxylase class-II family.</text>
</comment>
<dbReference type="SUPFAM" id="SSF51419">
    <property type="entry name" value="PLP-binding barrel"/>
    <property type="match status" value="1"/>
</dbReference>
<reference evidence="7 8" key="1">
    <citation type="submission" date="2020-08" db="EMBL/GenBank/DDBJ databases">
        <title>Functional genomics of gut bacteria from endangered species of beetles.</title>
        <authorList>
            <person name="Carlos-Shanley C."/>
        </authorList>
    </citation>
    <scope>NUCLEOTIDE SEQUENCE [LARGE SCALE GENOMIC DNA]</scope>
    <source>
        <strain evidence="7 8">S00239</strain>
    </source>
</reference>
<dbReference type="InterPro" id="IPR000183">
    <property type="entry name" value="Orn/DAP/Arg_de-COase"/>
</dbReference>
<dbReference type="Pfam" id="PF00278">
    <property type="entry name" value="Orn_DAP_Arg_deC"/>
    <property type="match status" value="1"/>
</dbReference>
<dbReference type="Gene3D" id="3.20.20.10">
    <property type="entry name" value="Alanine racemase"/>
    <property type="match status" value="1"/>
</dbReference>
<evidence type="ECO:0000259" key="6">
    <source>
        <dbReference type="Pfam" id="PF02784"/>
    </source>
</evidence>
<dbReference type="AlphaFoldDB" id="A0A840L7V9"/>
<comment type="cofactor">
    <cofactor evidence="1 3">
        <name>pyridoxal 5'-phosphate</name>
        <dbReference type="ChEBI" id="CHEBI:597326"/>
    </cofactor>
</comment>
<evidence type="ECO:0000313" key="7">
    <source>
        <dbReference type="EMBL" id="MBB4844156.1"/>
    </source>
</evidence>
<organism evidence="7 8">
    <name type="scientific">Roseateles oligotrophus</name>
    <dbReference type="NCBI Taxonomy" id="1769250"/>
    <lineage>
        <taxon>Bacteria</taxon>
        <taxon>Pseudomonadati</taxon>
        <taxon>Pseudomonadota</taxon>
        <taxon>Betaproteobacteria</taxon>
        <taxon>Burkholderiales</taxon>
        <taxon>Sphaerotilaceae</taxon>
        <taxon>Roseateles</taxon>
    </lineage>
</organism>
<dbReference type="NCBIfam" id="TIGR03099">
    <property type="entry name" value="dCO2ase_PEP1"/>
    <property type="match status" value="1"/>
</dbReference>
<dbReference type="InterPro" id="IPR022644">
    <property type="entry name" value="De-COase2_N"/>
</dbReference>
<dbReference type="EC" id="4.1.1.20" evidence="7"/>
<protein>
    <submittedName>
        <fullName evidence="7">Diaminopimelate decarboxylase</fullName>
        <ecNumber evidence="7">4.1.1.20</ecNumber>
    </submittedName>
</protein>
<dbReference type="CDD" id="cd06839">
    <property type="entry name" value="PLPDE_III_Btrk_like"/>
    <property type="match status" value="1"/>
</dbReference>
<dbReference type="PANTHER" id="PTHR43727:SF2">
    <property type="entry name" value="GROUP IV DECARBOXYLASE"/>
    <property type="match status" value="1"/>
</dbReference>
<proteinExistence type="inferred from homology"/>
<dbReference type="SUPFAM" id="SSF50621">
    <property type="entry name" value="Alanine racemase C-terminal domain-like"/>
    <property type="match status" value="1"/>
</dbReference>
<feature type="domain" description="Orn/DAP/Arg decarboxylase 2 C-terminal" evidence="5">
    <location>
        <begin position="48"/>
        <end position="399"/>
    </location>
</feature>
<keyword evidence="8" id="KW-1185">Reference proteome</keyword>
<evidence type="ECO:0000256" key="1">
    <source>
        <dbReference type="ARBA" id="ARBA00001933"/>
    </source>
</evidence>
<keyword evidence="7" id="KW-0456">Lyase</keyword>
<dbReference type="InterPro" id="IPR022643">
    <property type="entry name" value="De-COase2_C"/>
</dbReference>
<comment type="caution">
    <text evidence="7">The sequence shown here is derived from an EMBL/GenBank/DDBJ whole genome shotgun (WGS) entry which is preliminary data.</text>
</comment>
<dbReference type="PROSITE" id="PS00879">
    <property type="entry name" value="ODR_DC_2_2"/>
    <property type="match status" value="1"/>
</dbReference>
<keyword evidence="2 3" id="KW-0663">Pyridoxal phosphate</keyword>
<dbReference type="RefSeq" id="WP_221439578.1">
    <property type="nucleotide sequence ID" value="NZ_JACHLP010000005.1"/>
</dbReference>
<dbReference type="PANTHER" id="PTHR43727">
    <property type="entry name" value="DIAMINOPIMELATE DECARBOXYLASE"/>
    <property type="match status" value="1"/>
</dbReference>
<dbReference type="InterPro" id="IPR022657">
    <property type="entry name" value="De-COase2_CS"/>
</dbReference>
<dbReference type="GO" id="GO:0009089">
    <property type="term" value="P:lysine biosynthetic process via diaminopimelate"/>
    <property type="evidence" value="ECO:0007669"/>
    <property type="project" value="TreeGrafter"/>
</dbReference>
<evidence type="ECO:0000259" key="5">
    <source>
        <dbReference type="Pfam" id="PF00278"/>
    </source>
</evidence>
<name>A0A840L7V9_9BURK</name>
<evidence type="ECO:0000256" key="4">
    <source>
        <dbReference type="RuleBase" id="RU003737"/>
    </source>
</evidence>
<evidence type="ECO:0000256" key="2">
    <source>
        <dbReference type="ARBA" id="ARBA00022898"/>
    </source>
</evidence>
<gene>
    <name evidence="7" type="ORF">HNP55_002692</name>
</gene>
<evidence type="ECO:0000313" key="8">
    <source>
        <dbReference type="Proteomes" id="UP000562027"/>
    </source>
</evidence>
<dbReference type="InterPro" id="IPR029066">
    <property type="entry name" value="PLP-binding_barrel"/>
</dbReference>
<dbReference type="PRINTS" id="PR01179">
    <property type="entry name" value="ODADCRBXLASE"/>
</dbReference>
<feature type="active site" description="Proton donor" evidence="3">
    <location>
        <position position="372"/>
    </location>
</feature>
<dbReference type="Proteomes" id="UP000562027">
    <property type="component" value="Unassembled WGS sequence"/>
</dbReference>
<evidence type="ECO:0000256" key="3">
    <source>
        <dbReference type="PIRSR" id="PIRSR600183-50"/>
    </source>
</evidence>
<dbReference type="EMBL" id="JACHLP010000005">
    <property type="protein sequence ID" value="MBB4844156.1"/>
    <property type="molecule type" value="Genomic_DNA"/>
</dbReference>
<accession>A0A840L7V9</accession>
<feature type="domain" description="Orn/DAP/Arg decarboxylase 2 N-terminal" evidence="6">
    <location>
        <begin position="56"/>
        <end position="301"/>
    </location>
</feature>
<sequence length="421" mass="44067">MSDLPSPPALKRPPQHVPMSQFAQQDGELLIGGQPLTRLAARVGQTPFYAYDRQLLKARVAQLRAALPASVKLHYAMKANPMPAVVAWMAGLVDGIDVASAGELKVALDAGADPAEVSFAGPGKRDIELAQAVAAGVLINVESARELAPLAAASARLGLPARVAVRVNPDFELKGSGMRMGGGPKQFGVDAEAVPELLREIGRLGLAFEGFHLFAGSQNLRAESICEAQQKSYELALSLAAHAPAPVKFLNLGGGFGIPYFPGEGLLDLAPIAANLLQLADRAARELPHASLVIELGRYLVGEAGVYVTRVVDRKLSRGQVYLVTDGGLNHHLSASGNFGQVLRKNYPVSLVKAKGPQGGPTEQATVVGPLCTPLDLLADRMELPVAAEGDLVVIFQSGAYGASASPAGFLSHPNCVEVLV</sequence>
<dbReference type="Gene3D" id="2.40.37.10">
    <property type="entry name" value="Lyase, Ornithine Decarboxylase, Chain A, domain 1"/>
    <property type="match status" value="1"/>
</dbReference>
<dbReference type="InterPro" id="IPR009006">
    <property type="entry name" value="Ala_racemase/Decarboxylase_C"/>
</dbReference>
<dbReference type="Pfam" id="PF02784">
    <property type="entry name" value="Orn_Arg_deC_N"/>
    <property type="match status" value="1"/>
</dbReference>